<reference evidence="3 4" key="1">
    <citation type="submission" date="2017-02" db="EMBL/GenBank/DDBJ databases">
        <authorList>
            <person name="Peterson S.W."/>
        </authorList>
    </citation>
    <scope>NUCLEOTIDE SEQUENCE [LARGE SCALE GENOMIC DNA]</scope>
    <source>
        <strain evidence="3 4">ATCC BAA-909</strain>
    </source>
</reference>
<gene>
    <name evidence="3" type="ORF">SAMN02745152_00390</name>
</gene>
<feature type="transmembrane region" description="Helical" evidence="2">
    <location>
        <begin position="6"/>
        <end position="26"/>
    </location>
</feature>
<dbReference type="RefSeq" id="WP_078930156.1">
    <property type="nucleotide sequence ID" value="NZ_FUXC01000002.1"/>
</dbReference>
<organism evidence="3 4">
    <name type="scientific">Treponema berlinense</name>
    <dbReference type="NCBI Taxonomy" id="225004"/>
    <lineage>
        <taxon>Bacteria</taxon>
        <taxon>Pseudomonadati</taxon>
        <taxon>Spirochaetota</taxon>
        <taxon>Spirochaetia</taxon>
        <taxon>Spirochaetales</taxon>
        <taxon>Treponemataceae</taxon>
        <taxon>Treponema</taxon>
    </lineage>
</organism>
<dbReference type="GeneID" id="303366660"/>
<dbReference type="PANTHER" id="PTHR45795">
    <property type="entry name" value="EARLY GAMETOCYTE ENRICHED PHOSPHOPROTEIN EGXP"/>
    <property type="match status" value="1"/>
</dbReference>
<proteinExistence type="predicted"/>
<name>A0A1T4L5N6_9SPIR</name>
<dbReference type="OrthoDB" id="363256at2"/>
<evidence type="ECO:0000256" key="2">
    <source>
        <dbReference type="SAM" id="Phobius"/>
    </source>
</evidence>
<evidence type="ECO:0000256" key="1">
    <source>
        <dbReference type="SAM" id="MobiDB-lite"/>
    </source>
</evidence>
<feature type="compositionally biased region" description="Acidic residues" evidence="1">
    <location>
        <begin position="510"/>
        <end position="573"/>
    </location>
</feature>
<feature type="compositionally biased region" description="Acidic residues" evidence="1">
    <location>
        <begin position="954"/>
        <end position="976"/>
    </location>
</feature>
<keyword evidence="2" id="KW-1133">Transmembrane helix</keyword>
<feature type="compositionally biased region" description="Basic and acidic residues" evidence="1">
    <location>
        <begin position="497"/>
        <end position="509"/>
    </location>
</feature>
<keyword evidence="4" id="KW-1185">Reference proteome</keyword>
<sequence length="1051" mass="118594">MTSSQKFSVSLLISVVIFAFFSVITLSGQFDSIEAKFYQPAVRKPIEQKIRELSEQEKQYNQILFERFASFASDDSVLSFTKSVSSDEEVKSRALACAKIFSSSPYLQGIRIVDSNGRKIHYSSFESDKKKQNERSTVYEDYSNFVKNGQEVEFELLDCKNGRKFKIFNDFEKKRIIYSLPFIGKDNSGKISQQADVFFYCGTEDFLRFLYSKNKISLSEKDGAEYLFTGNSDCAGYIFGLPYSNSELLGNGLEALRENVRKKVLNLAENRRTELFEQNVGLTGTYLLLDKTEDSSEQIDSEKKEFSTENAEENKEPLSASYNFAVFTKIVDLGEENFSFLCFVYDGGMFKISLELRILLLSLVFLTLFLTIFLILNLKRDDLSVIKARINRFQKIFAESYENSKEKLPGEELKKRKNELKEEIKKSLGRRGKKYPAEIDALFENGWAELFETTIFSDSPKNSQFQESVKIDSTELKNVLEEILGSGQLSINVKNQENAKKSDVQKSSDEIEPVEEAEIVDDVEPVEEVESVDDVEPVEEAESVDDVEPVEEAESVEDIEPVEEAESVDDVETVDEAENVDDVEAVDEAEADRVAAIEPVEEAESVDDVEPVDETESVDEIDPVDEVESVDDVETVEEAESVDDVEPVDEIESADEIEPVDETESVDEIEPVDEIESVDEIEPVDEAESVAAIEPVDEAESVDEIEPVDETESVDEIEPVDEIESVDEIEPVDEAEADRVAAIEPVEEAESVDDVEPVDEIESVDEIEPVDEAEKVDEIEPVEEAESVDDVETVDEAENVDDVEAVDEIESVDDVETVEEVESADEIEPVDEIESVDEIEPVEEAESVDEIEPVDETESADAVEPVDETDSIGETENEDDTEIQFADGEKLDFSSPKPKKLDSDEDFEFAEDFKVGKIDFSFLDEDEDNSEEEQKMQIPEDEIVEQQEKTDFIETSEDSQDLPETEKVEEVEEVEELDTLETLSNQEATRPFMFAGFAQSKNNITDLTSINSKAIVESEDGTFHIEGEPEKTDYVLDRNLEELVESVIWKK</sequence>
<feature type="region of interest" description="Disordered" evidence="1">
    <location>
        <begin position="496"/>
        <end position="573"/>
    </location>
</feature>
<dbReference type="PANTHER" id="PTHR45795:SF1">
    <property type="entry name" value="MACRO DOMAIN-CONTAINING PROTEIN"/>
    <property type="match status" value="1"/>
</dbReference>
<dbReference type="STRING" id="225004.SAMN02745152_00390"/>
<keyword evidence="2" id="KW-0812">Transmembrane</keyword>
<dbReference type="Proteomes" id="UP000190395">
    <property type="component" value="Unassembled WGS sequence"/>
</dbReference>
<feature type="transmembrane region" description="Helical" evidence="2">
    <location>
        <begin position="358"/>
        <end position="378"/>
    </location>
</feature>
<evidence type="ECO:0000313" key="3">
    <source>
        <dbReference type="EMBL" id="SJZ50066.1"/>
    </source>
</evidence>
<feature type="region of interest" description="Disordered" evidence="1">
    <location>
        <begin position="924"/>
        <end position="943"/>
    </location>
</feature>
<feature type="region of interest" description="Disordered" evidence="1">
    <location>
        <begin position="600"/>
        <end position="668"/>
    </location>
</feature>
<evidence type="ECO:0000313" key="4">
    <source>
        <dbReference type="Proteomes" id="UP000190395"/>
    </source>
</evidence>
<dbReference type="InterPro" id="IPR053300">
    <property type="entry name" value="Homeobox-like_regulator"/>
</dbReference>
<feature type="region of interest" description="Disordered" evidence="1">
    <location>
        <begin position="696"/>
        <end position="717"/>
    </location>
</feature>
<accession>A0A1T4L5N6</accession>
<dbReference type="AlphaFoldDB" id="A0A1T4L5N6"/>
<feature type="region of interest" description="Disordered" evidence="1">
    <location>
        <begin position="742"/>
        <end position="904"/>
    </location>
</feature>
<feature type="region of interest" description="Disordered" evidence="1">
    <location>
        <begin position="951"/>
        <end position="976"/>
    </location>
</feature>
<keyword evidence="2" id="KW-0472">Membrane</keyword>
<protein>
    <submittedName>
        <fullName evidence="3">Uncharacterized protein</fullName>
    </submittedName>
</protein>
<feature type="compositionally biased region" description="Acidic residues" evidence="1">
    <location>
        <begin position="745"/>
        <end position="771"/>
    </location>
</feature>
<dbReference type="EMBL" id="FUXC01000002">
    <property type="protein sequence ID" value="SJZ50066.1"/>
    <property type="molecule type" value="Genomic_DNA"/>
</dbReference>
<feature type="compositionally biased region" description="Acidic residues" evidence="1">
    <location>
        <begin position="779"/>
        <end position="882"/>
    </location>
</feature>